<dbReference type="PANTHER" id="PTHR21310:SF15">
    <property type="entry name" value="AMINOGLYCOSIDE PHOSPHOTRANSFERASE DOMAIN-CONTAINING PROTEIN"/>
    <property type="match status" value="1"/>
</dbReference>
<dbReference type="InterPro" id="IPR051678">
    <property type="entry name" value="AGP_Transferase"/>
</dbReference>
<reference evidence="1" key="1">
    <citation type="journal article" date="2021" name="Nat. Commun.">
        <title>Genetic determinants of endophytism in the Arabidopsis root mycobiome.</title>
        <authorList>
            <person name="Mesny F."/>
            <person name="Miyauchi S."/>
            <person name="Thiergart T."/>
            <person name="Pickel B."/>
            <person name="Atanasova L."/>
            <person name="Karlsson M."/>
            <person name="Huettel B."/>
            <person name="Barry K.W."/>
            <person name="Haridas S."/>
            <person name="Chen C."/>
            <person name="Bauer D."/>
            <person name="Andreopoulos W."/>
            <person name="Pangilinan J."/>
            <person name="LaButti K."/>
            <person name="Riley R."/>
            <person name="Lipzen A."/>
            <person name="Clum A."/>
            <person name="Drula E."/>
            <person name="Henrissat B."/>
            <person name="Kohler A."/>
            <person name="Grigoriev I.V."/>
            <person name="Martin F.M."/>
            <person name="Hacquard S."/>
        </authorList>
    </citation>
    <scope>NUCLEOTIDE SEQUENCE</scope>
    <source>
        <strain evidence="1">MPI-CAGE-CH-0235</strain>
    </source>
</reference>
<dbReference type="EMBL" id="JAGPNK010000014">
    <property type="protein sequence ID" value="KAH7309125.1"/>
    <property type="molecule type" value="Genomic_DNA"/>
</dbReference>
<organism evidence="1 2">
    <name type="scientific">Stachybotrys elegans</name>
    <dbReference type="NCBI Taxonomy" id="80388"/>
    <lineage>
        <taxon>Eukaryota</taxon>
        <taxon>Fungi</taxon>
        <taxon>Dikarya</taxon>
        <taxon>Ascomycota</taxon>
        <taxon>Pezizomycotina</taxon>
        <taxon>Sordariomycetes</taxon>
        <taxon>Hypocreomycetidae</taxon>
        <taxon>Hypocreales</taxon>
        <taxon>Stachybotryaceae</taxon>
        <taxon>Stachybotrys</taxon>
    </lineage>
</organism>
<dbReference type="Proteomes" id="UP000813444">
    <property type="component" value="Unassembled WGS sequence"/>
</dbReference>
<keyword evidence="2" id="KW-1185">Reference proteome</keyword>
<evidence type="ECO:0000313" key="1">
    <source>
        <dbReference type="EMBL" id="KAH7309125.1"/>
    </source>
</evidence>
<protein>
    <recommendedName>
        <fullName evidence="3">Aminoglycoside phosphotransferase domain-containing protein</fullName>
    </recommendedName>
</protein>
<sequence>MEDPIYAYASSDFNLQALLSLAGKIRGQPCKCDTSQFPQTGFYNWVIFLCFDDGVEWVLRCPYNHRPGIYSVATSAKVIASEVAALRYLKAFTSIPVPEVYSHSATSDNDIGLPYILQSKATGHAIGSNWYPSSPTPAMPHLDNSRRIPEENRKKVLTQLGVIMSELSEHRFDKIGSLFQDEEGNYVVGECLAPPFIVEERDSLDIERGPFKQECDYLTSLVEAVKLHAQKLPLEPYLFFAPSLRHTDYDSVESYWEASSRCSEFVAVGQKAAQSKNMLHYIIAGQLLHEMIPQLSSDVEGSFVLSHPDMYSGNIFVDDEFNITCIIGWGATSTGPITQLLAPMSLAWLGGTLSEARTEAYWSGLTQRQLAPELQCPKLRDTSKRICYFTILVRCPSPHDYSYFKQLFELVYNTNAEEAADGKGIVGLFHERANLPENKQLFAKLLENDISAEEVAEGERLFFSCKRAVMRADGMAVARKLTLMSEMNPCFIADKRLWRWVVKARKDFST</sequence>
<dbReference type="OrthoDB" id="5327538at2759"/>
<name>A0A8K0SJA8_9HYPO</name>
<gene>
    <name evidence="1" type="ORF">B0I35DRAFT_441487</name>
</gene>
<dbReference type="PANTHER" id="PTHR21310">
    <property type="entry name" value="AMINOGLYCOSIDE PHOSPHOTRANSFERASE-RELATED-RELATED"/>
    <property type="match status" value="1"/>
</dbReference>
<evidence type="ECO:0000313" key="2">
    <source>
        <dbReference type="Proteomes" id="UP000813444"/>
    </source>
</evidence>
<dbReference type="SUPFAM" id="SSF56112">
    <property type="entry name" value="Protein kinase-like (PK-like)"/>
    <property type="match status" value="1"/>
</dbReference>
<accession>A0A8K0SJA8</accession>
<dbReference type="AlphaFoldDB" id="A0A8K0SJA8"/>
<dbReference type="InterPro" id="IPR011009">
    <property type="entry name" value="Kinase-like_dom_sf"/>
</dbReference>
<evidence type="ECO:0008006" key="3">
    <source>
        <dbReference type="Google" id="ProtNLM"/>
    </source>
</evidence>
<proteinExistence type="predicted"/>
<comment type="caution">
    <text evidence="1">The sequence shown here is derived from an EMBL/GenBank/DDBJ whole genome shotgun (WGS) entry which is preliminary data.</text>
</comment>